<dbReference type="HOGENOM" id="CLU_009958_4_2_1"/>
<evidence type="ECO:0000313" key="1">
    <source>
        <dbReference type="EMBL" id="KIL64018.1"/>
    </source>
</evidence>
<sequence length="626" mass="70081">MAPHQRKPYTGAEKFLVIGIDIGTTLSGVSYALLEPGKVPRIQPVTRFPGQTQEKGYSKVPSVVCYDQDRHVIAVGPDTDPEVNPIFSELDDVRRAEWFKLRLRPPHLAADQRSQLEKIWSPGAAEDKDVNALKHEPLDKEKILRPVTNDFKTVVQVFSDFLKYLFTSAEEYIEETERNIDPTFTWASIEKNTYFVLTHPNGWEGKQQSQMRDAAVAAGVVDRSTAANRIIFLTEGEASLHFCLDKIPNLHQVEGGGLLVVDCGGGTVDMSAYSQTENGGYKEIVSPDCLLQGSIFVTSRARDYFKENFRGSQFGSDVGIEAMARAFDKPGGAKCTFRNPNTPYFVKFGGLRDNDRKYGISSGKFKVEGAQMAKFFEPAVQDIISGIDNQCKNAKDGVSIKFVLLVGGFARSDYLYTKLRGHFKSSGIVVLRPDTDHLNKAVADGAVSYYVDRYVSARIAKYSYGVNVNIPFDPADPGHVRRKSTKFTDSDGKDRIPGIFSTILEKGTTVMEEKPFSEVYHCTFTPEQFSQWSVVSTSIKYYKGQATSPPQWLDLEPDSFHDSCAIQVDTTNVKRDLSLQNNGIQDFYRFNCEVVMLFGLTELKAYLAWKENGEEKRSDASIVYYD</sequence>
<proteinExistence type="predicted"/>
<accession>A0A0C2X5M4</accession>
<dbReference type="Proteomes" id="UP000054549">
    <property type="component" value="Unassembled WGS sequence"/>
</dbReference>
<keyword evidence="2" id="KW-1185">Reference proteome</keyword>
<dbReference type="InParanoid" id="A0A0C2X5M4"/>
<dbReference type="SUPFAM" id="SSF53067">
    <property type="entry name" value="Actin-like ATPase domain"/>
    <property type="match status" value="2"/>
</dbReference>
<dbReference type="CDD" id="cd10170">
    <property type="entry name" value="ASKHA_NBD_HSP70"/>
    <property type="match status" value="1"/>
</dbReference>
<dbReference type="InterPro" id="IPR043129">
    <property type="entry name" value="ATPase_NBD"/>
</dbReference>
<name>A0A0C2X5M4_AMAMK</name>
<dbReference type="OrthoDB" id="2963168at2759"/>
<dbReference type="STRING" id="946122.A0A0C2X5M4"/>
<dbReference type="PANTHER" id="PTHR14187:SF5">
    <property type="entry name" value="HEAT SHOCK 70 KDA PROTEIN 12A"/>
    <property type="match status" value="1"/>
</dbReference>
<dbReference type="EMBL" id="KN818253">
    <property type="protein sequence ID" value="KIL64018.1"/>
    <property type="molecule type" value="Genomic_DNA"/>
</dbReference>
<gene>
    <name evidence="1" type="ORF">M378DRAFT_642370</name>
</gene>
<reference evidence="1 2" key="1">
    <citation type="submission" date="2014-04" db="EMBL/GenBank/DDBJ databases">
        <title>Evolutionary Origins and Diversification of the Mycorrhizal Mutualists.</title>
        <authorList>
            <consortium name="DOE Joint Genome Institute"/>
            <consortium name="Mycorrhizal Genomics Consortium"/>
            <person name="Kohler A."/>
            <person name="Kuo A."/>
            <person name="Nagy L.G."/>
            <person name="Floudas D."/>
            <person name="Copeland A."/>
            <person name="Barry K.W."/>
            <person name="Cichocki N."/>
            <person name="Veneault-Fourrey C."/>
            <person name="LaButti K."/>
            <person name="Lindquist E.A."/>
            <person name="Lipzen A."/>
            <person name="Lundell T."/>
            <person name="Morin E."/>
            <person name="Murat C."/>
            <person name="Riley R."/>
            <person name="Ohm R."/>
            <person name="Sun H."/>
            <person name="Tunlid A."/>
            <person name="Henrissat B."/>
            <person name="Grigoriev I.V."/>
            <person name="Hibbett D.S."/>
            <person name="Martin F."/>
        </authorList>
    </citation>
    <scope>NUCLEOTIDE SEQUENCE [LARGE SCALE GENOMIC DNA]</scope>
    <source>
        <strain evidence="1 2">Koide BX008</strain>
    </source>
</reference>
<dbReference type="PANTHER" id="PTHR14187">
    <property type="entry name" value="ALPHA KINASE/ELONGATION FACTOR 2 KINASE"/>
    <property type="match status" value="1"/>
</dbReference>
<protein>
    <submittedName>
        <fullName evidence="1">Uncharacterized protein</fullName>
    </submittedName>
</protein>
<dbReference type="Gene3D" id="3.30.420.40">
    <property type="match status" value="1"/>
</dbReference>
<evidence type="ECO:0000313" key="2">
    <source>
        <dbReference type="Proteomes" id="UP000054549"/>
    </source>
</evidence>
<organism evidence="1 2">
    <name type="scientific">Amanita muscaria (strain Koide BX008)</name>
    <dbReference type="NCBI Taxonomy" id="946122"/>
    <lineage>
        <taxon>Eukaryota</taxon>
        <taxon>Fungi</taxon>
        <taxon>Dikarya</taxon>
        <taxon>Basidiomycota</taxon>
        <taxon>Agaricomycotina</taxon>
        <taxon>Agaricomycetes</taxon>
        <taxon>Agaricomycetidae</taxon>
        <taxon>Agaricales</taxon>
        <taxon>Pluteineae</taxon>
        <taxon>Amanitaceae</taxon>
        <taxon>Amanita</taxon>
    </lineage>
</organism>
<dbReference type="AlphaFoldDB" id="A0A0C2X5M4"/>